<gene>
    <name evidence="14" type="primary">cadA_2</name>
    <name evidence="14" type="ORF">BSF38_03822</name>
</gene>
<evidence type="ECO:0000256" key="6">
    <source>
        <dbReference type="ARBA" id="ARBA00022840"/>
    </source>
</evidence>
<dbReference type="OrthoDB" id="211392at2"/>
<dbReference type="GO" id="GO:0005524">
    <property type="term" value="F:ATP binding"/>
    <property type="evidence" value="ECO:0007669"/>
    <property type="project" value="UniProtKB-UniRule"/>
</dbReference>
<evidence type="ECO:0000256" key="1">
    <source>
        <dbReference type="ARBA" id="ARBA00004141"/>
    </source>
</evidence>
<evidence type="ECO:0000256" key="5">
    <source>
        <dbReference type="ARBA" id="ARBA00022741"/>
    </source>
</evidence>
<dbReference type="SUPFAM" id="SSF55008">
    <property type="entry name" value="HMA, heavy metal-associated domain"/>
    <property type="match status" value="1"/>
</dbReference>
<evidence type="ECO:0000259" key="13">
    <source>
        <dbReference type="PROSITE" id="PS50846"/>
    </source>
</evidence>
<comment type="similarity">
    <text evidence="2 12">Belongs to the cation transport ATPase (P-type) (TC 3.A.3) family. Type IB subfamily.</text>
</comment>
<dbReference type="Pfam" id="PF00122">
    <property type="entry name" value="E1-E2_ATPase"/>
    <property type="match status" value="1"/>
</dbReference>
<dbReference type="Proteomes" id="UP000186309">
    <property type="component" value="Chromosome"/>
</dbReference>
<feature type="transmembrane region" description="Helical" evidence="12">
    <location>
        <begin position="118"/>
        <end position="135"/>
    </location>
</feature>
<dbReference type="InterPro" id="IPR001757">
    <property type="entry name" value="P_typ_ATPase"/>
</dbReference>
<dbReference type="SUPFAM" id="SSF56784">
    <property type="entry name" value="HAD-like"/>
    <property type="match status" value="1"/>
</dbReference>
<name>A0A1U7CTT2_9BACT</name>
<dbReference type="Gene3D" id="3.40.50.1000">
    <property type="entry name" value="HAD superfamily/HAD-like"/>
    <property type="match status" value="1"/>
</dbReference>
<keyword evidence="3 12" id="KW-0812">Transmembrane</keyword>
<dbReference type="EC" id="7.2.2.12" evidence="10"/>
<dbReference type="CDD" id="cd00371">
    <property type="entry name" value="HMA"/>
    <property type="match status" value="1"/>
</dbReference>
<evidence type="ECO:0000313" key="14">
    <source>
        <dbReference type="EMBL" id="APW62283.1"/>
    </source>
</evidence>
<dbReference type="InterPro" id="IPR023299">
    <property type="entry name" value="ATPase_P-typ_cyto_dom_N"/>
</dbReference>
<dbReference type="PANTHER" id="PTHR48085:SF5">
    <property type="entry name" value="CADMIUM_ZINC-TRANSPORTING ATPASE HMA4-RELATED"/>
    <property type="match status" value="1"/>
</dbReference>
<evidence type="ECO:0000256" key="3">
    <source>
        <dbReference type="ARBA" id="ARBA00022692"/>
    </source>
</evidence>
<dbReference type="SFLD" id="SFLDF00027">
    <property type="entry name" value="p-type_atpase"/>
    <property type="match status" value="1"/>
</dbReference>
<dbReference type="GO" id="GO:0005886">
    <property type="term" value="C:plasma membrane"/>
    <property type="evidence" value="ECO:0007669"/>
    <property type="project" value="UniProtKB-SubCell"/>
</dbReference>
<dbReference type="STRING" id="1387353.BSF38_03822"/>
<dbReference type="InterPro" id="IPR008250">
    <property type="entry name" value="ATPase_P-typ_transduc_dom_A_sf"/>
</dbReference>
<evidence type="ECO:0000256" key="9">
    <source>
        <dbReference type="ARBA" id="ARBA00023136"/>
    </source>
</evidence>
<dbReference type="SFLD" id="SFLDS00003">
    <property type="entry name" value="Haloacid_Dehalogenase"/>
    <property type="match status" value="1"/>
</dbReference>
<dbReference type="Gene3D" id="3.30.70.100">
    <property type="match status" value="1"/>
</dbReference>
<dbReference type="RefSeq" id="WP_076348276.1">
    <property type="nucleotide sequence ID" value="NZ_CP019082.1"/>
</dbReference>
<dbReference type="GO" id="GO:0016463">
    <property type="term" value="F:P-type zinc transporter activity"/>
    <property type="evidence" value="ECO:0007669"/>
    <property type="project" value="UniProtKB-EC"/>
</dbReference>
<evidence type="ECO:0000256" key="10">
    <source>
        <dbReference type="ARBA" id="ARBA00039097"/>
    </source>
</evidence>
<dbReference type="EMBL" id="CP019082">
    <property type="protein sequence ID" value="APW62283.1"/>
    <property type="molecule type" value="Genomic_DNA"/>
</dbReference>
<keyword evidence="5 12" id="KW-0547">Nucleotide-binding</keyword>
<dbReference type="InterPro" id="IPR059000">
    <property type="entry name" value="ATPase_P-type_domA"/>
</dbReference>
<keyword evidence="15" id="KW-1185">Reference proteome</keyword>
<sequence>MASGSRCTFHVRGLDCAHEVELLRAAVKDAPGVENLGFDLINGMMTVDYQDGQVDPRRLAERITKNSGLETTLVGDVEPGAETAASWWSHHGRTFTTVVSGVALAAGILLGWLGSHRAAMTCMALAVVAGGVWLFPRAARSLRRLRLDVDVLMGLAILGAMALGEWDEAATVAFLYGVSESLEALSVARARRAIRKLLEVAPDTAERIGLDGQVATIPADQVVAGDRILIRSGDKVPIDGSVLKGRSSVDQKAITGESVPVDRGPGDTVFAGTVNGDGTLEVEASGPVGDALISRIVEQVRAAQAGRAPVERRISQFALVYTPIVVAVALLVMVVPLLYAWATVGGSAVTWELGREWFGRGLVMLVIACPCALVIATPVAVVSGLASAARRGVLIKGGEFLEEVGRLRAIAFDKTGTLTLGQPDVVEVVCAPGHDDQAKVLRIAAALGDRGGHVLGKAIARHARELRIDVPAADDYTAIPGKGALGRVDTIEYHLGSHRYIDEAGLCRPEFHDELDKAETAVGTSVALTATSGPLGWIRLADQPRPEAAAVLAELHKLGLRTIMLTGDNRRTAAAVASELGVGEQRSELLPADKVSAIDEYSSLHGPTGMVGDGVNDAPALAAARVSIALGGVSSGAALETADVVLMADDLRRLPWLIRHSRATLRMIHQNIALAVGSKLAVLILALFGLANLWMAVAADVGATLVVVANALRLLRPAED</sequence>
<dbReference type="PRINTS" id="PR00119">
    <property type="entry name" value="CATATPASE"/>
</dbReference>
<accession>A0A1U7CTT2</accession>
<dbReference type="Pfam" id="PF00702">
    <property type="entry name" value="Hydrolase"/>
    <property type="match status" value="1"/>
</dbReference>
<dbReference type="GO" id="GO:0016887">
    <property type="term" value="F:ATP hydrolysis activity"/>
    <property type="evidence" value="ECO:0007669"/>
    <property type="project" value="InterPro"/>
</dbReference>
<comment type="catalytic activity">
    <reaction evidence="11">
        <text>Zn(2+)(in) + ATP + H2O = Zn(2+)(out) + ADP + phosphate + H(+)</text>
        <dbReference type="Rhea" id="RHEA:20621"/>
        <dbReference type="ChEBI" id="CHEBI:15377"/>
        <dbReference type="ChEBI" id="CHEBI:15378"/>
        <dbReference type="ChEBI" id="CHEBI:29105"/>
        <dbReference type="ChEBI" id="CHEBI:30616"/>
        <dbReference type="ChEBI" id="CHEBI:43474"/>
        <dbReference type="ChEBI" id="CHEBI:456216"/>
        <dbReference type="EC" id="7.2.2.12"/>
    </reaction>
</comment>
<feature type="transmembrane region" description="Helical" evidence="12">
    <location>
        <begin position="362"/>
        <end position="386"/>
    </location>
</feature>
<dbReference type="PANTHER" id="PTHR48085">
    <property type="entry name" value="CADMIUM/ZINC-TRANSPORTING ATPASE HMA2-RELATED"/>
    <property type="match status" value="1"/>
</dbReference>
<dbReference type="InterPro" id="IPR051014">
    <property type="entry name" value="Cation_Transport_ATPase_IB"/>
</dbReference>
<keyword evidence="14" id="KW-0378">Hydrolase</keyword>
<dbReference type="Pfam" id="PF00403">
    <property type="entry name" value="HMA"/>
    <property type="match status" value="1"/>
</dbReference>
<keyword evidence="12" id="KW-1003">Cell membrane</keyword>
<evidence type="ECO:0000256" key="2">
    <source>
        <dbReference type="ARBA" id="ARBA00006024"/>
    </source>
</evidence>
<keyword evidence="8 12" id="KW-1133">Transmembrane helix</keyword>
<dbReference type="PRINTS" id="PR00941">
    <property type="entry name" value="CDATPASE"/>
</dbReference>
<reference evidence="15" key="1">
    <citation type="submission" date="2016-12" db="EMBL/GenBank/DDBJ databases">
        <title>Comparative genomics of four Isosphaeraceae planctomycetes: a common pool of plasmids and glycoside hydrolase genes.</title>
        <authorList>
            <person name="Ivanova A."/>
        </authorList>
    </citation>
    <scope>NUCLEOTIDE SEQUENCE [LARGE SCALE GENOMIC DNA]</scope>
    <source>
        <strain evidence="15">PX4</strain>
    </source>
</reference>
<evidence type="ECO:0000313" key="15">
    <source>
        <dbReference type="Proteomes" id="UP000186309"/>
    </source>
</evidence>
<dbReference type="InterPro" id="IPR018303">
    <property type="entry name" value="ATPase_P-typ_P_site"/>
</dbReference>
<feature type="transmembrane region" description="Helical" evidence="12">
    <location>
        <begin position="94"/>
        <end position="112"/>
    </location>
</feature>
<feature type="domain" description="HMA" evidence="13">
    <location>
        <begin position="5"/>
        <end position="71"/>
    </location>
</feature>
<dbReference type="SUPFAM" id="SSF81653">
    <property type="entry name" value="Calcium ATPase, transduction domain A"/>
    <property type="match status" value="1"/>
</dbReference>
<dbReference type="InterPro" id="IPR027256">
    <property type="entry name" value="P-typ_ATPase_IB"/>
</dbReference>
<dbReference type="InterPro" id="IPR036163">
    <property type="entry name" value="HMA_dom_sf"/>
</dbReference>
<proteinExistence type="inferred from homology"/>
<evidence type="ECO:0000256" key="11">
    <source>
        <dbReference type="ARBA" id="ARBA00047308"/>
    </source>
</evidence>
<dbReference type="SUPFAM" id="SSF81665">
    <property type="entry name" value="Calcium ATPase, transmembrane domain M"/>
    <property type="match status" value="1"/>
</dbReference>
<keyword evidence="6 12" id="KW-0067">ATP-binding</keyword>
<dbReference type="InterPro" id="IPR044492">
    <property type="entry name" value="P_typ_ATPase_HD_dom"/>
</dbReference>
<comment type="subcellular location">
    <subcellularLocation>
        <location evidence="12">Cell membrane</location>
    </subcellularLocation>
    <subcellularLocation>
        <location evidence="1">Membrane</location>
        <topology evidence="1">Multi-pass membrane protein</topology>
    </subcellularLocation>
</comment>
<dbReference type="InterPro" id="IPR006121">
    <property type="entry name" value="HMA_dom"/>
</dbReference>
<dbReference type="FunFam" id="2.70.150.10:FF:000002">
    <property type="entry name" value="Copper-transporting ATPase 1, putative"/>
    <property type="match status" value="1"/>
</dbReference>
<feature type="transmembrane region" description="Helical" evidence="12">
    <location>
        <begin position="317"/>
        <end position="342"/>
    </location>
</feature>
<dbReference type="Gene3D" id="3.40.1110.10">
    <property type="entry name" value="Calcium-transporting ATPase, cytoplasmic domain N"/>
    <property type="match status" value="1"/>
</dbReference>
<evidence type="ECO:0000256" key="7">
    <source>
        <dbReference type="ARBA" id="ARBA00022967"/>
    </source>
</evidence>
<dbReference type="InterPro" id="IPR023298">
    <property type="entry name" value="ATPase_P-typ_TM_dom_sf"/>
</dbReference>
<keyword evidence="7" id="KW-1278">Translocase</keyword>
<feature type="transmembrane region" description="Helical" evidence="12">
    <location>
        <begin position="672"/>
        <end position="691"/>
    </location>
</feature>
<dbReference type="NCBIfam" id="TIGR01494">
    <property type="entry name" value="ATPase_P-type"/>
    <property type="match status" value="2"/>
</dbReference>
<keyword evidence="4 12" id="KW-0479">Metal-binding</keyword>
<evidence type="ECO:0000256" key="12">
    <source>
        <dbReference type="RuleBase" id="RU362081"/>
    </source>
</evidence>
<dbReference type="InterPro" id="IPR036412">
    <property type="entry name" value="HAD-like_sf"/>
</dbReference>
<dbReference type="SFLD" id="SFLDG00002">
    <property type="entry name" value="C1.7:_P-type_atpase_like"/>
    <property type="match status" value="1"/>
</dbReference>
<dbReference type="PROSITE" id="PS50846">
    <property type="entry name" value="HMA_2"/>
    <property type="match status" value="1"/>
</dbReference>
<dbReference type="GO" id="GO:0046872">
    <property type="term" value="F:metal ion binding"/>
    <property type="evidence" value="ECO:0007669"/>
    <property type="project" value="UniProtKB-KW"/>
</dbReference>
<protein>
    <recommendedName>
        <fullName evidence="10">P-type Zn(2+) transporter</fullName>
        <ecNumber evidence="10">7.2.2.12</ecNumber>
    </recommendedName>
</protein>
<dbReference type="InterPro" id="IPR023214">
    <property type="entry name" value="HAD_sf"/>
</dbReference>
<dbReference type="KEGG" id="pbor:BSF38_03822"/>
<evidence type="ECO:0000256" key="8">
    <source>
        <dbReference type="ARBA" id="ARBA00022989"/>
    </source>
</evidence>
<dbReference type="NCBIfam" id="TIGR01525">
    <property type="entry name" value="ATPase-IB_hvy"/>
    <property type="match status" value="1"/>
</dbReference>
<keyword evidence="9 12" id="KW-0472">Membrane</keyword>
<dbReference type="Gene3D" id="2.70.150.10">
    <property type="entry name" value="Calcium-transporting ATPase, cytoplasmic transduction domain A"/>
    <property type="match status" value="1"/>
</dbReference>
<dbReference type="PROSITE" id="PS00154">
    <property type="entry name" value="ATPASE_E1_E2"/>
    <property type="match status" value="1"/>
</dbReference>
<organism evidence="14 15">
    <name type="scientific">Paludisphaera borealis</name>
    <dbReference type="NCBI Taxonomy" id="1387353"/>
    <lineage>
        <taxon>Bacteria</taxon>
        <taxon>Pseudomonadati</taxon>
        <taxon>Planctomycetota</taxon>
        <taxon>Planctomycetia</taxon>
        <taxon>Isosphaerales</taxon>
        <taxon>Isosphaeraceae</taxon>
        <taxon>Paludisphaera</taxon>
    </lineage>
</organism>
<evidence type="ECO:0000256" key="4">
    <source>
        <dbReference type="ARBA" id="ARBA00022723"/>
    </source>
</evidence>
<dbReference type="AlphaFoldDB" id="A0A1U7CTT2"/>